<dbReference type="InterPro" id="IPR036388">
    <property type="entry name" value="WH-like_DNA-bd_sf"/>
</dbReference>
<evidence type="ECO:0000256" key="2">
    <source>
        <dbReference type="ARBA" id="ARBA00023125"/>
    </source>
</evidence>
<keyword evidence="3" id="KW-0804">Transcription</keyword>
<dbReference type="InterPro" id="IPR046348">
    <property type="entry name" value="SIS_dom_sf"/>
</dbReference>
<dbReference type="InterPro" id="IPR035472">
    <property type="entry name" value="RpiR-like_SIS"/>
</dbReference>
<dbReference type="PROSITE" id="PS51464">
    <property type="entry name" value="SIS"/>
    <property type="match status" value="1"/>
</dbReference>
<evidence type="ECO:0000256" key="1">
    <source>
        <dbReference type="ARBA" id="ARBA00023015"/>
    </source>
</evidence>
<keyword evidence="2" id="KW-0238">DNA-binding</keyword>
<dbReference type="Pfam" id="PF01418">
    <property type="entry name" value="HTH_6"/>
    <property type="match status" value="1"/>
</dbReference>
<dbReference type="GeneID" id="86911043"/>
<accession>A0A437UQ22</accession>
<dbReference type="AlphaFoldDB" id="A0A437UQ22"/>
<evidence type="ECO:0000313" key="4">
    <source>
        <dbReference type="EMBL" id="RVU95731.1"/>
    </source>
</evidence>
<dbReference type="PROSITE" id="PS51071">
    <property type="entry name" value="HTH_RPIR"/>
    <property type="match status" value="1"/>
</dbReference>
<organism evidence="4 5">
    <name type="scientific">Enterococcus avium</name>
    <name type="common">Streptococcus avium</name>
    <dbReference type="NCBI Taxonomy" id="33945"/>
    <lineage>
        <taxon>Bacteria</taxon>
        <taxon>Bacillati</taxon>
        <taxon>Bacillota</taxon>
        <taxon>Bacilli</taxon>
        <taxon>Lactobacillales</taxon>
        <taxon>Enterococcaceae</taxon>
        <taxon>Enterococcus</taxon>
    </lineage>
</organism>
<comment type="caution">
    <text evidence="4">The sequence shown here is derived from an EMBL/GenBank/DDBJ whole genome shotgun (WGS) entry which is preliminary data.</text>
</comment>
<name>A0A437UQ22_ENTAV</name>
<dbReference type="PANTHER" id="PTHR30514">
    <property type="entry name" value="GLUCOKINASE"/>
    <property type="match status" value="1"/>
</dbReference>
<dbReference type="SUPFAM" id="SSF46689">
    <property type="entry name" value="Homeodomain-like"/>
    <property type="match status" value="1"/>
</dbReference>
<dbReference type="Gene3D" id="3.40.50.10490">
    <property type="entry name" value="Glucose-6-phosphate isomerase like protein, domain 1"/>
    <property type="match status" value="1"/>
</dbReference>
<dbReference type="EMBL" id="RYZS01000001">
    <property type="protein sequence ID" value="RVU95731.1"/>
    <property type="molecule type" value="Genomic_DNA"/>
</dbReference>
<reference evidence="4 5" key="1">
    <citation type="submission" date="2018-12" db="EMBL/GenBank/DDBJ databases">
        <title>A novel vanA-carrying plasmid in a clinical isolate of Enterococcus avium.</title>
        <authorList>
            <person name="Bernasconi O.J."/>
            <person name="Luzzaro F."/>
            <person name="Endimiani A."/>
        </authorList>
    </citation>
    <scope>NUCLEOTIDE SEQUENCE [LARGE SCALE GENOMIC DNA]</scope>
    <source>
        <strain evidence="4 5">LC0559/18</strain>
    </source>
</reference>
<proteinExistence type="predicted"/>
<keyword evidence="1" id="KW-0805">Transcription regulation</keyword>
<dbReference type="GO" id="GO:0003677">
    <property type="term" value="F:DNA binding"/>
    <property type="evidence" value="ECO:0007669"/>
    <property type="project" value="UniProtKB-KW"/>
</dbReference>
<dbReference type="InterPro" id="IPR001347">
    <property type="entry name" value="SIS_dom"/>
</dbReference>
<dbReference type="Gene3D" id="1.10.10.10">
    <property type="entry name" value="Winged helix-like DNA-binding domain superfamily/Winged helix DNA-binding domain"/>
    <property type="match status" value="1"/>
</dbReference>
<dbReference type="GO" id="GO:0003700">
    <property type="term" value="F:DNA-binding transcription factor activity"/>
    <property type="evidence" value="ECO:0007669"/>
    <property type="project" value="InterPro"/>
</dbReference>
<dbReference type="GO" id="GO:0097367">
    <property type="term" value="F:carbohydrate derivative binding"/>
    <property type="evidence" value="ECO:0007669"/>
    <property type="project" value="InterPro"/>
</dbReference>
<gene>
    <name evidence="4" type="ORF">EK398_13235</name>
</gene>
<dbReference type="GO" id="GO:1901135">
    <property type="term" value="P:carbohydrate derivative metabolic process"/>
    <property type="evidence" value="ECO:0007669"/>
    <property type="project" value="InterPro"/>
</dbReference>
<protein>
    <submittedName>
        <fullName evidence="4">MurR/RpiR family transcriptional regulator</fullName>
    </submittedName>
</protein>
<evidence type="ECO:0000313" key="5">
    <source>
        <dbReference type="Proteomes" id="UP000288388"/>
    </source>
</evidence>
<dbReference type="InterPro" id="IPR000281">
    <property type="entry name" value="HTH_RpiR"/>
</dbReference>
<dbReference type="InterPro" id="IPR009057">
    <property type="entry name" value="Homeodomain-like_sf"/>
</dbReference>
<dbReference type="RefSeq" id="WP_016179239.1">
    <property type="nucleotide sequence ID" value="NZ_CAAKNX010000017.1"/>
</dbReference>
<dbReference type="Pfam" id="PF01380">
    <property type="entry name" value="SIS"/>
    <property type="match status" value="1"/>
</dbReference>
<sequence>MSYLENTIQASYPTLTKKEGRIADYLLNHTDEAKSKTISEIAEICEVAESTVFLFSKKIGLSGFKELTVLLSNSSKKNVFEGIYEEDGIQAITKKVVDSAISSITKSATLIDFEQLPEAVSLLTSSKRTVLFSLGGSSPVALDAFHKFLRSPLEVDYINDYHMQLLMAGRMSKSDCAIIISHSGENSDILRITNLLKENEVPIIVISSFTNTTLAKAADHLFIAPSEELKYKNSGIYTRRFSQSLIIDILFTLVITMSNEDPTPSLEKIHNAINLTK</sequence>
<dbReference type="CDD" id="cd05013">
    <property type="entry name" value="SIS_RpiR"/>
    <property type="match status" value="1"/>
</dbReference>
<evidence type="ECO:0000256" key="3">
    <source>
        <dbReference type="ARBA" id="ARBA00023163"/>
    </source>
</evidence>
<dbReference type="Proteomes" id="UP000288388">
    <property type="component" value="Unassembled WGS sequence"/>
</dbReference>
<dbReference type="InterPro" id="IPR047640">
    <property type="entry name" value="RpiR-like"/>
</dbReference>
<dbReference type="PANTHER" id="PTHR30514:SF1">
    <property type="entry name" value="HTH-TYPE TRANSCRIPTIONAL REGULATOR HEXR-RELATED"/>
    <property type="match status" value="1"/>
</dbReference>
<dbReference type="SUPFAM" id="SSF53697">
    <property type="entry name" value="SIS domain"/>
    <property type="match status" value="1"/>
</dbReference>